<dbReference type="Gene3D" id="3.10.20.90">
    <property type="entry name" value="Phosphatidylinositol 3-kinase Catalytic Subunit, Chain A, domain 1"/>
    <property type="match status" value="1"/>
</dbReference>
<keyword evidence="2 6" id="KW-0645">Protease</keyword>
<evidence type="ECO:0000313" key="10">
    <source>
        <dbReference type="Proteomes" id="UP000190274"/>
    </source>
</evidence>
<name>A0A1G4K5H8_9SACH</name>
<dbReference type="SUPFAM" id="SSF54001">
    <property type="entry name" value="Cysteine proteinases"/>
    <property type="match status" value="1"/>
</dbReference>
<feature type="compositionally biased region" description="Basic and acidic residues" evidence="7">
    <location>
        <begin position="356"/>
        <end position="379"/>
    </location>
</feature>
<dbReference type="OrthoDB" id="333239at2759"/>
<keyword evidence="5 6" id="KW-0788">Thiol protease</keyword>
<dbReference type="GO" id="GO:0070628">
    <property type="term" value="F:proteasome binding"/>
    <property type="evidence" value="ECO:0007669"/>
    <property type="project" value="TreeGrafter"/>
</dbReference>
<dbReference type="EC" id="3.4.19.12" evidence="6"/>
<dbReference type="SMART" id="SM00213">
    <property type="entry name" value="UBQ"/>
    <property type="match status" value="1"/>
</dbReference>
<comment type="catalytic activity">
    <reaction evidence="1 6">
        <text>Thiol-dependent hydrolysis of ester, thioester, amide, peptide and isopeptide bonds formed by the C-terminal Gly of ubiquitin (a 76-residue protein attached to proteins as an intracellular targeting signal).</text>
        <dbReference type="EC" id="3.4.19.12"/>
    </reaction>
</comment>
<dbReference type="InterPro" id="IPR000626">
    <property type="entry name" value="Ubiquitin-like_dom"/>
</dbReference>
<dbReference type="Pfam" id="PF00443">
    <property type="entry name" value="UCH"/>
    <property type="match status" value="1"/>
</dbReference>
<dbReference type="PANTHER" id="PTHR43982:SF1">
    <property type="entry name" value="UBIQUITIN CARBOXYL-TERMINAL HYDROLASE 14"/>
    <property type="match status" value="1"/>
</dbReference>
<proteinExistence type="inferred from homology"/>
<feature type="region of interest" description="Disordered" evidence="7">
    <location>
        <begin position="356"/>
        <end position="384"/>
    </location>
</feature>
<feature type="domain" description="USP" evidence="8">
    <location>
        <begin position="104"/>
        <end position="492"/>
    </location>
</feature>
<dbReference type="Gene3D" id="6.10.140.1140">
    <property type="match status" value="1"/>
</dbReference>
<dbReference type="InterPro" id="IPR044635">
    <property type="entry name" value="UBP14-like"/>
</dbReference>
<dbReference type="GO" id="GO:0072671">
    <property type="term" value="P:mitochondria-associated ubiquitin-dependent protein catabolic process"/>
    <property type="evidence" value="ECO:0007669"/>
    <property type="project" value="EnsemblFungi"/>
</dbReference>
<evidence type="ECO:0000256" key="3">
    <source>
        <dbReference type="ARBA" id="ARBA00022786"/>
    </source>
</evidence>
<reference evidence="9 10" key="1">
    <citation type="submission" date="2016-03" db="EMBL/GenBank/DDBJ databases">
        <authorList>
            <person name="Devillers H."/>
        </authorList>
    </citation>
    <scope>NUCLEOTIDE SEQUENCE [LARGE SCALE GENOMIC DNA]</scope>
    <source>
        <strain evidence="9">CBS 10888</strain>
    </source>
</reference>
<dbReference type="STRING" id="1266660.A0A1G4K5H8"/>
<dbReference type="AlphaFoldDB" id="A0A1G4K5H8"/>
<dbReference type="PANTHER" id="PTHR43982">
    <property type="entry name" value="UBIQUITIN CARBOXYL-TERMINAL HYDROLASE"/>
    <property type="match status" value="1"/>
</dbReference>
<dbReference type="PROSITE" id="PS50235">
    <property type="entry name" value="USP_3"/>
    <property type="match status" value="1"/>
</dbReference>
<protein>
    <recommendedName>
        <fullName evidence="6">Ubiquitin carboxyl-terminal hydrolase</fullName>
        <ecNumber evidence="6">3.4.19.12</ecNumber>
    </recommendedName>
</protein>
<dbReference type="InterPro" id="IPR038765">
    <property type="entry name" value="Papain-like_cys_pep_sf"/>
</dbReference>
<dbReference type="InterPro" id="IPR018200">
    <property type="entry name" value="USP_CS"/>
</dbReference>
<dbReference type="Proteomes" id="UP000190274">
    <property type="component" value="Chromosome H"/>
</dbReference>
<evidence type="ECO:0000259" key="8">
    <source>
        <dbReference type="PROSITE" id="PS50235"/>
    </source>
</evidence>
<gene>
    <name evidence="9" type="ORF">LADA_0H17150G</name>
</gene>
<evidence type="ECO:0000256" key="4">
    <source>
        <dbReference type="ARBA" id="ARBA00022801"/>
    </source>
</evidence>
<dbReference type="GO" id="GO:0016579">
    <property type="term" value="P:protein deubiquitination"/>
    <property type="evidence" value="ECO:0007669"/>
    <property type="project" value="EnsemblFungi"/>
</dbReference>
<evidence type="ECO:0000256" key="5">
    <source>
        <dbReference type="ARBA" id="ARBA00022807"/>
    </source>
</evidence>
<dbReference type="InterPro" id="IPR001394">
    <property type="entry name" value="Peptidase_C19_UCH"/>
</dbReference>
<dbReference type="Gene3D" id="3.90.70.10">
    <property type="entry name" value="Cysteine proteinases"/>
    <property type="match status" value="1"/>
</dbReference>
<sequence>MGLDFSVKHAGKVYPLSLHEDAKGSDLQLKVEELTQVPQLRQKYMIKGGLNEGTSLKALIKNGQIIMVLGTPDANLVNKPQKESQFIEDLDASAQIQHLSQMPSGLKNLGNTCYMNSTIQALYQITPLRDEVLAFQVPTPNPSVEGPHFQLVSELKRCFQSLKSKREESVTPMLLLAMLRKCYPQFAERDEQSGFFKQQDAEELFTQLFHSLQVVFGEKLVEKFRLNFQTTIKDTANEQDVTVKTDDHDVKLQCHISGTTNFMKNGLAESLSEKIEKRSSITDVNSLFSVEKKITKLPEYLTVQYVRFFWKKSTNKKSKILRKVIFPFQLDVSDLLENGYAQEKIKVREALREVEKDKLEDERESKRRKINGDQPKDDSAGVMTPKELAETQEALEESKREKWNQEFKKRFPADLASGENPSCVYNLIGVITHQGANSESGHYQSFIRDEADENKWYRFNDDKVSIIPKEKIESLAGGGESDSALILIYKGLGL</sequence>
<keyword evidence="4 6" id="KW-0378">Hydrolase</keyword>
<organism evidence="9 10">
    <name type="scientific">Lachancea dasiensis</name>
    <dbReference type="NCBI Taxonomy" id="1072105"/>
    <lineage>
        <taxon>Eukaryota</taxon>
        <taxon>Fungi</taxon>
        <taxon>Dikarya</taxon>
        <taxon>Ascomycota</taxon>
        <taxon>Saccharomycotina</taxon>
        <taxon>Saccharomycetes</taxon>
        <taxon>Saccharomycetales</taxon>
        <taxon>Saccharomycetaceae</taxon>
        <taxon>Lachancea</taxon>
    </lineage>
</organism>
<dbReference type="PROSITE" id="PS00973">
    <property type="entry name" value="USP_2"/>
    <property type="match status" value="1"/>
</dbReference>
<dbReference type="GO" id="GO:1901799">
    <property type="term" value="P:negative regulation of proteasomal protein catabolic process"/>
    <property type="evidence" value="ECO:0007669"/>
    <property type="project" value="EnsemblFungi"/>
</dbReference>
<dbReference type="PROSITE" id="PS00972">
    <property type="entry name" value="USP_1"/>
    <property type="match status" value="1"/>
</dbReference>
<accession>A0A1G4K5H8</accession>
<evidence type="ECO:0000256" key="7">
    <source>
        <dbReference type="SAM" id="MobiDB-lite"/>
    </source>
</evidence>
<dbReference type="GO" id="GO:0005838">
    <property type="term" value="C:proteasome regulatory particle"/>
    <property type="evidence" value="ECO:0007669"/>
    <property type="project" value="EnsemblFungi"/>
</dbReference>
<dbReference type="GO" id="GO:0004843">
    <property type="term" value="F:cysteine-type deubiquitinase activity"/>
    <property type="evidence" value="ECO:0007669"/>
    <property type="project" value="UniProtKB-UniRule"/>
</dbReference>
<keyword evidence="10" id="KW-1185">Reference proteome</keyword>
<evidence type="ECO:0000256" key="6">
    <source>
        <dbReference type="RuleBase" id="RU366025"/>
    </source>
</evidence>
<dbReference type="EMBL" id="LT598461">
    <property type="protein sequence ID" value="SCU99038.1"/>
    <property type="molecule type" value="Genomic_DNA"/>
</dbReference>
<dbReference type="GO" id="GO:0032434">
    <property type="term" value="P:regulation of proteasomal ubiquitin-dependent protein catabolic process"/>
    <property type="evidence" value="ECO:0007669"/>
    <property type="project" value="EnsemblFungi"/>
</dbReference>
<dbReference type="InterPro" id="IPR029071">
    <property type="entry name" value="Ubiquitin-like_domsf"/>
</dbReference>
<evidence type="ECO:0000256" key="2">
    <source>
        <dbReference type="ARBA" id="ARBA00022670"/>
    </source>
</evidence>
<keyword evidence="3 6" id="KW-0833">Ubl conjugation pathway</keyword>
<comment type="similarity">
    <text evidence="6">Belongs to the peptidase C19 family.</text>
</comment>
<dbReference type="SUPFAM" id="SSF54236">
    <property type="entry name" value="Ubiquitin-like"/>
    <property type="match status" value="1"/>
</dbReference>
<evidence type="ECO:0000256" key="1">
    <source>
        <dbReference type="ARBA" id="ARBA00000707"/>
    </source>
</evidence>
<dbReference type="InterPro" id="IPR028889">
    <property type="entry name" value="USP"/>
</dbReference>
<evidence type="ECO:0000313" key="9">
    <source>
        <dbReference type="EMBL" id="SCU99038.1"/>
    </source>
</evidence>